<reference evidence="11 12" key="1">
    <citation type="submission" date="2021-05" db="EMBL/GenBank/DDBJ databases">
        <title>Fusibacter ferrireducens sp. nov., an anaerobic, sulfur- and Fe-reducing bacterium isolated from the mangrove sediment.</title>
        <authorList>
            <person name="Qiu D."/>
        </authorList>
    </citation>
    <scope>NUCLEOTIDE SEQUENCE [LARGE SCALE GENOMIC DNA]</scope>
    <source>
        <strain evidence="11 12">DSM 12116</strain>
    </source>
</reference>
<comment type="subcellular location">
    <subcellularLocation>
        <location evidence="1">Cell membrane</location>
        <topology evidence="1">Multi-pass membrane protein</topology>
    </subcellularLocation>
</comment>
<protein>
    <submittedName>
        <fullName evidence="11">ABC transporter permease</fullName>
    </submittedName>
</protein>
<sequence length="447" mass="49418">MNSLELALMGIKNLLRRKARTILTVLGVIIGTASIVVMVSLGLGMNKAFEQQLEEYGSLTMIEVYNNRGGYMVMSDSGESSSVPEGEVAFNDETISTFENIEHVEFALGMKRFDGTLYAGKLQSWAGIMAVDLEKFKKLDIDLSEGTMPSADGVNEVLMGFRVSEDFYDPNSRNPYSNQSSVDVMNTKLEVVPSSSYYDGKRPRGFVITPTGLTSEEDWDYAWDIFIDYDVFTKLKADFDRRNKNNDDDNGGRKRSRSNEDQDKYDQMKISVDDVKYVQEVQEQVKEMGYEAYSLTDALENMKQTSGLIQAVLGGIGAVSLFVAAIGITNTMVMSIYERTKEIGVMKVIGAELKDIKRLFLFEAAMIGFFGGVFGVVISYGISFLINSVLSGMSEGGGYYGVGFLSDIPYWLALLGIAFSTFIGLAAGYYPAVRATRLSALEAIRTE</sequence>
<evidence type="ECO:0000256" key="5">
    <source>
        <dbReference type="ARBA" id="ARBA00023136"/>
    </source>
</evidence>
<gene>
    <name evidence="11" type="ORF">KHM83_03240</name>
</gene>
<organism evidence="11 12">
    <name type="scientific">Fusibacter paucivorans</name>
    <dbReference type="NCBI Taxonomy" id="76009"/>
    <lineage>
        <taxon>Bacteria</taxon>
        <taxon>Bacillati</taxon>
        <taxon>Bacillota</taxon>
        <taxon>Clostridia</taxon>
        <taxon>Eubacteriales</taxon>
        <taxon>Eubacteriales Family XII. Incertae Sedis</taxon>
        <taxon>Fusibacter</taxon>
    </lineage>
</organism>
<evidence type="ECO:0000256" key="4">
    <source>
        <dbReference type="ARBA" id="ARBA00022989"/>
    </source>
</evidence>
<evidence type="ECO:0000259" key="10">
    <source>
        <dbReference type="Pfam" id="PF12704"/>
    </source>
</evidence>
<keyword evidence="4 8" id="KW-1133">Transmembrane helix</keyword>
<evidence type="ECO:0000256" key="6">
    <source>
        <dbReference type="ARBA" id="ARBA00038076"/>
    </source>
</evidence>
<keyword evidence="5 8" id="KW-0472">Membrane</keyword>
<feature type="domain" description="MacB-like periplasmic core" evidence="10">
    <location>
        <begin position="21"/>
        <end position="175"/>
    </location>
</feature>
<evidence type="ECO:0000256" key="8">
    <source>
        <dbReference type="SAM" id="Phobius"/>
    </source>
</evidence>
<dbReference type="Pfam" id="PF12704">
    <property type="entry name" value="MacB_PCD"/>
    <property type="match status" value="1"/>
</dbReference>
<dbReference type="InterPro" id="IPR003838">
    <property type="entry name" value="ABC3_permease_C"/>
</dbReference>
<dbReference type="InterPro" id="IPR050250">
    <property type="entry name" value="Macrolide_Exporter_MacB"/>
</dbReference>
<accession>A0ABS5PKX6</accession>
<feature type="transmembrane region" description="Helical" evidence="8">
    <location>
        <begin position="311"/>
        <end position="338"/>
    </location>
</feature>
<evidence type="ECO:0000256" key="7">
    <source>
        <dbReference type="SAM" id="MobiDB-lite"/>
    </source>
</evidence>
<feature type="transmembrane region" description="Helical" evidence="8">
    <location>
        <begin position="21"/>
        <end position="43"/>
    </location>
</feature>
<feature type="transmembrane region" description="Helical" evidence="8">
    <location>
        <begin position="359"/>
        <end position="390"/>
    </location>
</feature>
<feature type="region of interest" description="Disordered" evidence="7">
    <location>
        <begin position="241"/>
        <end position="265"/>
    </location>
</feature>
<dbReference type="InterPro" id="IPR025857">
    <property type="entry name" value="MacB_PCD"/>
</dbReference>
<dbReference type="RefSeq" id="WP_213235472.1">
    <property type="nucleotide sequence ID" value="NZ_JAHBCL010000004.1"/>
</dbReference>
<dbReference type="Pfam" id="PF02687">
    <property type="entry name" value="FtsX"/>
    <property type="match status" value="1"/>
</dbReference>
<dbReference type="PANTHER" id="PTHR30572:SF4">
    <property type="entry name" value="ABC TRANSPORTER PERMEASE YTRF"/>
    <property type="match status" value="1"/>
</dbReference>
<dbReference type="PANTHER" id="PTHR30572">
    <property type="entry name" value="MEMBRANE COMPONENT OF TRANSPORTER-RELATED"/>
    <property type="match status" value="1"/>
</dbReference>
<feature type="domain" description="ABC3 transporter permease C-terminal" evidence="9">
    <location>
        <begin position="316"/>
        <end position="439"/>
    </location>
</feature>
<evidence type="ECO:0000313" key="12">
    <source>
        <dbReference type="Proteomes" id="UP000746471"/>
    </source>
</evidence>
<dbReference type="Proteomes" id="UP000746471">
    <property type="component" value="Unassembled WGS sequence"/>
</dbReference>
<keyword evidence="2" id="KW-1003">Cell membrane</keyword>
<proteinExistence type="inferred from homology"/>
<evidence type="ECO:0000256" key="2">
    <source>
        <dbReference type="ARBA" id="ARBA00022475"/>
    </source>
</evidence>
<evidence type="ECO:0000313" key="11">
    <source>
        <dbReference type="EMBL" id="MBS7525686.1"/>
    </source>
</evidence>
<comment type="similarity">
    <text evidence="6">Belongs to the ABC-4 integral membrane protein family.</text>
</comment>
<comment type="caution">
    <text evidence="11">The sequence shown here is derived from an EMBL/GenBank/DDBJ whole genome shotgun (WGS) entry which is preliminary data.</text>
</comment>
<dbReference type="EMBL" id="JAHBCL010000004">
    <property type="protein sequence ID" value="MBS7525686.1"/>
    <property type="molecule type" value="Genomic_DNA"/>
</dbReference>
<evidence type="ECO:0000256" key="1">
    <source>
        <dbReference type="ARBA" id="ARBA00004651"/>
    </source>
</evidence>
<keyword evidence="12" id="KW-1185">Reference proteome</keyword>
<evidence type="ECO:0000256" key="3">
    <source>
        <dbReference type="ARBA" id="ARBA00022692"/>
    </source>
</evidence>
<evidence type="ECO:0000259" key="9">
    <source>
        <dbReference type="Pfam" id="PF02687"/>
    </source>
</evidence>
<feature type="transmembrane region" description="Helical" evidence="8">
    <location>
        <begin position="410"/>
        <end position="430"/>
    </location>
</feature>
<keyword evidence="3 8" id="KW-0812">Transmembrane</keyword>
<name>A0ABS5PKX6_9FIRM</name>